<feature type="region of interest" description="Disordered" evidence="2">
    <location>
        <begin position="129"/>
        <end position="158"/>
    </location>
</feature>
<dbReference type="Proteomes" id="UP001149090">
    <property type="component" value="Unassembled WGS sequence"/>
</dbReference>
<keyword evidence="1" id="KW-0175">Coiled coil</keyword>
<evidence type="ECO:0000256" key="1">
    <source>
        <dbReference type="SAM" id="Coils"/>
    </source>
</evidence>
<comment type="caution">
    <text evidence="3">The sequence shown here is derived from an EMBL/GenBank/DDBJ whole genome shotgun (WGS) entry which is preliminary data.</text>
</comment>
<name>A0A9Q0LVV1_ANAIG</name>
<dbReference type="AlphaFoldDB" id="A0A9Q0LVV1"/>
<dbReference type="OrthoDB" id="10689843at2759"/>
<dbReference type="EMBL" id="JAPDFW010000054">
    <property type="protein sequence ID" value="KAJ5078260.1"/>
    <property type="molecule type" value="Genomic_DNA"/>
</dbReference>
<evidence type="ECO:0000313" key="4">
    <source>
        <dbReference type="Proteomes" id="UP001149090"/>
    </source>
</evidence>
<evidence type="ECO:0000256" key="2">
    <source>
        <dbReference type="SAM" id="MobiDB-lite"/>
    </source>
</evidence>
<organism evidence="3 4">
    <name type="scientific">Anaeramoeba ignava</name>
    <name type="common">Anaerobic marine amoeba</name>
    <dbReference type="NCBI Taxonomy" id="1746090"/>
    <lineage>
        <taxon>Eukaryota</taxon>
        <taxon>Metamonada</taxon>
        <taxon>Anaeramoebidae</taxon>
        <taxon>Anaeramoeba</taxon>
    </lineage>
</organism>
<gene>
    <name evidence="3" type="ORF">M0811_05048</name>
</gene>
<sequence length="426" mass="50183">MHQYSTRFSAIRIQRVKNGDSTEIIETLFQVLNEFKKEPELKNEYQNYELILQENSQLKNENFELKKQNQILKERIKYSNSTQEDEKTSPDNLKEDIHLLKQVLSHQQKFGKVIENTISKVESRINEFTESQSLTSKSEEHKTSSRNNHSPRSDKPSRDYLQFKQILDQICHNMKIDDYSLITPTFVRTISKLEDYKIFTNEMSKIVKSINSQNDSSFISLTRESSSKISNSIKNADLILSNLKKWKIELYHSQILKNFKFQIQNEIEKINILKDDPNIVNKTSLPIPIPVSIPKSIEISEIAFQKIILIIKNLIDFYISNITKQNPNQFNKISNQNQNQYENENEYEKLTQIIFHFEKKLGLKTNNNPLIAINTIYLELKRIQTQLQTFQKTLNVNESNSSFSECLTKIHNLIYFEKLYKNQIKI</sequence>
<reference evidence="3" key="1">
    <citation type="submission" date="2022-10" db="EMBL/GenBank/DDBJ databases">
        <title>Novel sulphate-reducing endosymbionts in the free-living metamonad Anaeramoeba.</title>
        <authorList>
            <person name="Jerlstrom-Hultqvist J."/>
            <person name="Cepicka I."/>
            <person name="Gallot-Lavallee L."/>
            <person name="Salas-Leiva D."/>
            <person name="Curtis B.A."/>
            <person name="Zahonova K."/>
            <person name="Pipaliya S."/>
            <person name="Dacks J."/>
            <person name="Roger A.J."/>
        </authorList>
    </citation>
    <scope>NUCLEOTIDE SEQUENCE</scope>
    <source>
        <strain evidence="3">BMAN</strain>
    </source>
</reference>
<evidence type="ECO:0000313" key="3">
    <source>
        <dbReference type="EMBL" id="KAJ5078260.1"/>
    </source>
</evidence>
<feature type="coiled-coil region" evidence="1">
    <location>
        <begin position="41"/>
        <end position="75"/>
    </location>
</feature>
<proteinExistence type="predicted"/>
<keyword evidence="4" id="KW-1185">Reference proteome</keyword>
<protein>
    <submittedName>
        <fullName evidence="3">Uncharacterized protein</fullName>
    </submittedName>
</protein>
<accession>A0A9Q0LVV1</accession>